<dbReference type="Gene3D" id="3.30.750.44">
    <property type="match status" value="1"/>
</dbReference>
<evidence type="ECO:0000313" key="4">
    <source>
        <dbReference type="EMBL" id="MBN6103501.1"/>
    </source>
</evidence>
<dbReference type="SMART" id="SM00245">
    <property type="entry name" value="TSPc"/>
    <property type="match status" value="1"/>
</dbReference>
<dbReference type="Gene3D" id="3.90.226.10">
    <property type="entry name" value="2-enoyl-CoA Hydratase, Chain A, domain 1"/>
    <property type="match status" value="1"/>
</dbReference>
<dbReference type="PANTHER" id="PTHR32060">
    <property type="entry name" value="TAIL-SPECIFIC PROTEASE"/>
    <property type="match status" value="1"/>
</dbReference>
<evidence type="ECO:0000313" key="5">
    <source>
        <dbReference type="Proteomes" id="UP000695802"/>
    </source>
</evidence>
<dbReference type="CDD" id="cd07562">
    <property type="entry name" value="Peptidase_S41_TRI"/>
    <property type="match status" value="1"/>
</dbReference>
<evidence type="ECO:0000259" key="3">
    <source>
        <dbReference type="SMART" id="SM00245"/>
    </source>
</evidence>
<dbReference type="EMBL" id="JAFIWB010000018">
    <property type="protein sequence ID" value="MBN6103501.1"/>
    <property type="molecule type" value="Genomic_DNA"/>
</dbReference>
<feature type="chain" id="PRO_5045716970" description="Tail specific protease domain-containing protein" evidence="2">
    <location>
        <begin position="25"/>
        <end position="601"/>
    </location>
</feature>
<dbReference type="InterPro" id="IPR005151">
    <property type="entry name" value="Tail-specific_protease"/>
</dbReference>
<feature type="domain" description="Tail specific protease" evidence="3">
    <location>
        <begin position="332"/>
        <end position="552"/>
    </location>
</feature>
<keyword evidence="5" id="KW-1185">Reference proteome</keyword>
<evidence type="ECO:0000256" key="2">
    <source>
        <dbReference type="SAM" id="SignalP"/>
    </source>
</evidence>
<dbReference type="Pfam" id="PF03572">
    <property type="entry name" value="Peptidase_S41"/>
    <property type="match status" value="1"/>
</dbReference>
<feature type="compositionally biased region" description="Low complexity" evidence="1">
    <location>
        <begin position="585"/>
        <end position="601"/>
    </location>
</feature>
<feature type="region of interest" description="Disordered" evidence="1">
    <location>
        <begin position="580"/>
        <end position="601"/>
    </location>
</feature>
<name>A0ABS3B7U8_9XANT</name>
<dbReference type="PANTHER" id="PTHR32060:SF30">
    <property type="entry name" value="CARBOXY-TERMINAL PROCESSING PROTEASE CTPA"/>
    <property type="match status" value="1"/>
</dbReference>
<evidence type="ECO:0000256" key="1">
    <source>
        <dbReference type="SAM" id="MobiDB-lite"/>
    </source>
</evidence>
<organism evidence="4 5">
    <name type="scientific">Xanthomonas bonasiae</name>
    <dbReference type="NCBI Taxonomy" id="2810351"/>
    <lineage>
        <taxon>Bacteria</taxon>
        <taxon>Pseudomonadati</taxon>
        <taxon>Pseudomonadota</taxon>
        <taxon>Gammaproteobacteria</taxon>
        <taxon>Lysobacterales</taxon>
        <taxon>Lysobacteraceae</taxon>
        <taxon>Xanthomonas</taxon>
    </lineage>
</organism>
<dbReference type="RefSeq" id="WP_206230264.1">
    <property type="nucleotide sequence ID" value="NZ_JAFIWB010000018.1"/>
</dbReference>
<feature type="signal peptide" evidence="2">
    <location>
        <begin position="1"/>
        <end position="24"/>
    </location>
</feature>
<proteinExistence type="predicted"/>
<comment type="caution">
    <text evidence="4">The sequence shown here is derived from an EMBL/GenBank/DDBJ whole genome shotgun (WGS) entry which is preliminary data.</text>
</comment>
<protein>
    <recommendedName>
        <fullName evidence="3">Tail specific protease domain-containing protein</fullName>
    </recommendedName>
</protein>
<accession>A0ABS3B7U8</accession>
<dbReference type="InterPro" id="IPR029045">
    <property type="entry name" value="ClpP/crotonase-like_dom_sf"/>
</dbReference>
<dbReference type="Proteomes" id="UP000695802">
    <property type="component" value="Unassembled WGS sequence"/>
</dbReference>
<gene>
    <name evidence="4" type="ORF">JR064_15135</name>
</gene>
<reference evidence="4 5" key="1">
    <citation type="submission" date="2021-02" db="EMBL/GenBank/DDBJ databases">
        <title>Taxonomically Unique Crown Gall-Associated Xanthomonas Stains Have Deficiency in Virulence Repertories.</title>
        <authorList>
            <person name="Mafakheri H."/>
            <person name="Taghavi S.M."/>
            <person name="Dimkic I."/>
            <person name="Nemanja K."/>
            <person name="Osdaghi E."/>
        </authorList>
    </citation>
    <scope>NUCLEOTIDE SEQUENCE [LARGE SCALE GENOMIC DNA]</scope>
    <source>
        <strain evidence="4 5">FX4</strain>
    </source>
</reference>
<keyword evidence="2" id="KW-0732">Signal</keyword>
<dbReference type="SUPFAM" id="SSF52096">
    <property type="entry name" value="ClpP/crotonase"/>
    <property type="match status" value="1"/>
</dbReference>
<sequence>MKFPGWLGLGVCLSLAQLAQLASAAEDPAMQAYAHVTEFRDRASQLAEHGATSSPEDLRRARDALLDGLRYLDDPQVLALADGSMTLRFRRLNLLGDLVRVQVWLGDRDAAVAAWRALDAMAWQEGLIDFVVNKDPATLALLDDPRLADLRRHEALAKRDATAPALVVPYTAQLTEAQRIAGLSQLWMTARDRFVWFDHVPELDWDRLYLDTVPLVQQAQDTDAYYRVLTRFMAKLQDGHSGVFPPTALEARWYARPGLRTARLEGKVVVTSVTDAALLRQGVQPGDTVEAIDGEPVERYAERAVRPYLSSSTPQDLEVRTYTYALLSGDAAKPVVLTVVHRDGRRREMRAARSGYKAQAVAAAPLLTFRKDGVAVLRVAQLEDDASVKALRQDLDRVLAAPGLILDLRGNGGGNTRFGLSILRFVAEGSLPQVRSVMRDNGSSLQQARSGRLIEWLPVRDDVLMPEPRTYKGPVAMLVDAATFSAGEDTAAVFHLMRRGPLVGQATGGSTGQPLTLDLPGGGSARICVKRDSYPDGSDFVGVGVFPDVVASRTIADVREGRDSVLEQAVATLGIAGSRPMKLGSMSRPSRSAADRAPAGQ</sequence>